<dbReference type="Proteomes" id="UP000035021">
    <property type="component" value="Unassembled WGS sequence"/>
</dbReference>
<sequence length="465" mass="49233">MAVASTNVAVVVESLIDREIVGEGTPYRHRSTTDIFTGRLAGLSPAPGHGRDLLITGGLTAGSPEPVLVFHPSTPTPTGLPPALAPVAPGQEMTRQVTLDQDLAIMEAFAGSGEPRSVVIVTERPRTTAEPLGDVSEIPPTDDREYDDDFMLPDKDRVVIVSDPRSPWGLNAWLETVPWLKPIAEAAGIKTDGVRDPQATGKVKVVSVIIVGDPLSNFQWDPNRPIASMIVNIAGYLTITSGNGPHTYDDLARLGEPKLFTSHNTTYAVYEAAHPLALLLAVVYERLGIPYDKSDLERWNDKAQKFFPIQRPSVDTSAVPLDEGGSLPIDPANPGEPKEPENNPTPAPNQGIVPPTQPPASHDGEGTPPVIDQPVVDETPDEHHHDESDTHDDDAASDDGGSGTETTDSVDTERESDSPTEVSAANDERSETTTGGDTGRESTAGRPGTSSQTASAGGDSASDNS</sequence>
<evidence type="ECO:0000313" key="2">
    <source>
        <dbReference type="EMBL" id="GAC85320.1"/>
    </source>
</evidence>
<keyword evidence="3" id="KW-1185">Reference proteome</keyword>
<organism evidence="2 3">
    <name type="scientific">Gordonia paraffinivorans NBRC 108238</name>
    <dbReference type="NCBI Taxonomy" id="1223543"/>
    <lineage>
        <taxon>Bacteria</taxon>
        <taxon>Bacillati</taxon>
        <taxon>Actinomycetota</taxon>
        <taxon>Actinomycetes</taxon>
        <taxon>Mycobacteriales</taxon>
        <taxon>Gordoniaceae</taxon>
        <taxon>Gordonia</taxon>
    </lineage>
</organism>
<feature type="region of interest" description="Disordered" evidence="1">
    <location>
        <begin position="314"/>
        <end position="465"/>
    </location>
</feature>
<protein>
    <submittedName>
        <fullName evidence="2">Uncharacterized protein</fullName>
    </submittedName>
</protein>
<feature type="compositionally biased region" description="Low complexity" evidence="1">
    <location>
        <begin position="448"/>
        <end position="465"/>
    </location>
</feature>
<comment type="caution">
    <text evidence="2">The sequence shown here is derived from an EMBL/GenBank/DDBJ whole genome shotgun (WGS) entry which is preliminary data.</text>
</comment>
<dbReference type="RefSeq" id="WP_006901542.1">
    <property type="nucleotide sequence ID" value="NZ_BAOQ01000033.1"/>
</dbReference>
<accession>A0ABQ0IP55</accession>
<reference evidence="2 3" key="1">
    <citation type="submission" date="2013-02" db="EMBL/GenBank/DDBJ databases">
        <title>Whole genome shotgun sequence of Gordonia paraffinivorans NBRC 108238.</title>
        <authorList>
            <person name="Isaki-Nakamura S."/>
            <person name="Hosoyama A."/>
            <person name="Tsuchikane K."/>
            <person name="Ando Y."/>
            <person name="Baba S."/>
            <person name="Ohji S."/>
            <person name="Hamada M."/>
            <person name="Tamura T."/>
            <person name="Yamazoe A."/>
            <person name="Yamazaki S."/>
            <person name="Fujita N."/>
        </authorList>
    </citation>
    <scope>NUCLEOTIDE SEQUENCE [LARGE SCALE GENOMIC DNA]</scope>
    <source>
        <strain evidence="2 3">NBRC 108238</strain>
    </source>
</reference>
<evidence type="ECO:0000313" key="3">
    <source>
        <dbReference type="Proteomes" id="UP000035021"/>
    </source>
</evidence>
<gene>
    <name evidence="2" type="ORF">GP2_033_00540</name>
</gene>
<proteinExistence type="predicted"/>
<name>A0ABQ0IP55_9ACTN</name>
<dbReference type="EMBL" id="BAOQ01000033">
    <property type="protein sequence ID" value="GAC85320.1"/>
    <property type="molecule type" value="Genomic_DNA"/>
</dbReference>
<evidence type="ECO:0000256" key="1">
    <source>
        <dbReference type="SAM" id="MobiDB-lite"/>
    </source>
</evidence>